<feature type="compositionally biased region" description="Acidic residues" evidence="1">
    <location>
        <begin position="374"/>
        <end position="384"/>
    </location>
</feature>
<evidence type="ECO:0000313" key="3">
    <source>
        <dbReference type="EMBL" id="KIO08037.1"/>
    </source>
</evidence>
<feature type="region of interest" description="Disordered" evidence="1">
    <location>
        <begin position="128"/>
        <end position="158"/>
    </location>
</feature>
<accession>A0A0C3KEL2</accession>
<feature type="compositionally biased region" description="Basic and acidic residues" evidence="1">
    <location>
        <begin position="236"/>
        <end position="250"/>
    </location>
</feature>
<dbReference type="STRING" id="870435.A0A0C3KEL2"/>
<sequence length="390" mass="43140">MAKGSTQKGMRMIGVMLCSHFLFLRTLTTHSAFATAAPPLLLPTPPSPPPALPSGASRCHPLHLQEHSAALQATVYAVGLVFFPDDDIRYNTDNEEEVMRVKAKERKRRKAAEQAQWEEQAQLEAERAVREQAEAERAAQERAEAKRAEREAKEKKVCEEEEKWEAERKCKARAGKGDEAGASGEARGEVKQVVMDPGCTHCTWAQVICEFVVDGNKKHMACVCCNLLKGKCRWPRDGKDTEAGPKARRTDKGKKQKAEEENAKAGPSNQKQARTSVRLTEVLDLNELEASGSRMKEAGVARYSGLENKLKQLIKAAGLIANNLASLFKLHETVSILDESYGFGMVVSPSDLGLSELDSDKLHKEAEWLKNHSEDEEESEGEDESMAKAK</sequence>
<feature type="chain" id="PRO_5002179344" evidence="2">
    <location>
        <begin position="29"/>
        <end position="390"/>
    </location>
</feature>
<reference evidence="3 4" key="1">
    <citation type="submission" date="2014-04" db="EMBL/GenBank/DDBJ databases">
        <authorList>
            <consortium name="DOE Joint Genome Institute"/>
            <person name="Kuo A."/>
            <person name="Kohler A."/>
            <person name="Costa M.D."/>
            <person name="Nagy L.G."/>
            <person name="Floudas D."/>
            <person name="Copeland A."/>
            <person name="Barry K.W."/>
            <person name="Cichocki N."/>
            <person name="Veneault-Fourrey C."/>
            <person name="LaButti K."/>
            <person name="Lindquist E.A."/>
            <person name="Lipzen A."/>
            <person name="Lundell T."/>
            <person name="Morin E."/>
            <person name="Murat C."/>
            <person name="Sun H."/>
            <person name="Tunlid A."/>
            <person name="Henrissat B."/>
            <person name="Grigoriev I.V."/>
            <person name="Hibbett D.S."/>
            <person name="Martin F."/>
            <person name="Nordberg H.P."/>
            <person name="Cantor M.N."/>
            <person name="Hua S.X."/>
        </authorList>
    </citation>
    <scope>NUCLEOTIDE SEQUENCE [LARGE SCALE GENOMIC DNA]</scope>
    <source>
        <strain evidence="3 4">Marx 270</strain>
    </source>
</reference>
<keyword evidence="4" id="KW-1185">Reference proteome</keyword>
<proteinExistence type="predicted"/>
<feature type="region of interest" description="Disordered" evidence="1">
    <location>
        <begin position="365"/>
        <end position="390"/>
    </location>
</feature>
<dbReference type="Proteomes" id="UP000054217">
    <property type="component" value="Unassembled WGS sequence"/>
</dbReference>
<feature type="region of interest" description="Disordered" evidence="1">
    <location>
        <begin position="236"/>
        <end position="275"/>
    </location>
</feature>
<dbReference type="InParanoid" id="A0A0C3KEL2"/>
<reference evidence="4" key="2">
    <citation type="submission" date="2015-01" db="EMBL/GenBank/DDBJ databases">
        <title>Evolutionary Origins and Diversification of the Mycorrhizal Mutualists.</title>
        <authorList>
            <consortium name="DOE Joint Genome Institute"/>
            <consortium name="Mycorrhizal Genomics Consortium"/>
            <person name="Kohler A."/>
            <person name="Kuo A."/>
            <person name="Nagy L.G."/>
            <person name="Floudas D."/>
            <person name="Copeland A."/>
            <person name="Barry K.W."/>
            <person name="Cichocki N."/>
            <person name="Veneault-Fourrey C."/>
            <person name="LaButti K."/>
            <person name="Lindquist E.A."/>
            <person name="Lipzen A."/>
            <person name="Lundell T."/>
            <person name="Morin E."/>
            <person name="Murat C."/>
            <person name="Riley R."/>
            <person name="Ohm R."/>
            <person name="Sun H."/>
            <person name="Tunlid A."/>
            <person name="Henrissat B."/>
            <person name="Grigoriev I.V."/>
            <person name="Hibbett D.S."/>
            <person name="Martin F."/>
        </authorList>
    </citation>
    <scope>NUCLEOTIDE SEQUENCE [LARGE SCALE GENOMIC DNA]</scope>
    <source>
        <strain evidence="4">Marx 270</strain>
    </source>
</reference>
<dbReference type="EMBL" id="KN831958">
    <property type="protein sequence ID" value="KIO08037.1"/>
    <property type="molecule type" value="Genomic_DNA"/>
</dbReference>
<dbReference type="OrthoDB" id="2705551at2759"/>
<dbReference type="HOGENOM" id="CLU_048923_0_0_1"/>
<dbReference type="AlphaFoldDB" id="A0A0C3KEL2"/>
<evidence type="ECO:0000256" key="2">
    <source>
        <dbReference type="SAM" id="SignalP"/>
    </source>
</evidence>
<feature type="signal peptide" evidence="2">
    <location>
        <begin position="1"/>
        <end position="28"/>
    </location>
</feature>
<protein>
    <submittedName>
        <fullName evidence="3">Uncharacterized protein</fullName>
    </submittedName>
</protein>
<name>A0A0C3KEL2_PISTI</name>
<evidence type="ECO:0000256" key="1">
    <source>
        <dbReference type="SAM" id="MobiDB-lite"/>
    </source>
</evidence>
<organism evidence="3 4">
    <name type="scientific">Pisolithus tinctorius Marx 270</name>
    <dbReference type="NCBI Taxonomy" id="870435"/>
    <lineage>
        <taxon>Eukaryota</taxon>
        <taxon>Fungi</taxon>
        <taxon>Dikarya</taxon>
        <taxon>Basidiomycota</taxon>
        <taxon>Agaricomycotina</taxon>
        <taxon>Agaricomycetes</taxon>
        <taxon>Agaricomycetidae</taxon>
        <taxon>Boletales</taxon>
        <taxon>Sclerodermatineae</taxon>
        <taxon>Pisolithaceae</taxon>
        <taxon>Pisolithus</taxon>
    </lineage>
</organism>
<gene>
    <name evidence="3" type="ORF">M404DRAFT_23293</name>
</gene>
<evidence type="ECO:0000313" key="4">
    <source>
        <dbReference type="Proteomes" id="UP000054217"/>
    </source>
</evidence>
<keyword evidence="2" id="KW-0732">Signal</keyword>